<accession>A0A8H8WXN3</accession>
<dbReference type="InterPro" id="IPR018647">
    <property type="entry name" value="SLFN_3-like_DNA/RNA_helicase"/>
</dbReference>
<evidence type="ECO:0000313" key="3">
    <source>
        <dbReference type="Proteomes" id="UP000663508"/>
    </source>
</evidence>
<evidence type="ECO:0000259" key="1">
    <source>
        <dbReference type="Pfam" id="PF09848"/>
    </source>
</evidence>
<dbReference type="KEGG" id="mind:mvi_47700"/>
<sequence length="660" mass="73599">MTHGYASTLREFITADEDAIVGRLVDGVAATGIDRHRNTQIDAWRREVRLLKAALGASGFREWFIVLEYELPRRARRPDCILLSPHTVFVVEFKVGADAFDAASCWQTSAYALDIHDFHAQSHGRRIVPILCATEAPDTSTSRMSDPIRTNGRDLAAIVRVEDERALSVDALPIDPIAWMGSAYRPTPTVVEAAVRLYEGHGVRELSHRHAHNLDRTVTLIAEAIDQARTNGLHLVCFVTGIPGAGKTLTGLDVVHDPSVRGSEGHTGIFLSGNGPLVKIVREALVINRVAKGDRRRDCEREITTFIQNVHQFLRFHRENPAERPHEHVVVFDEAQRAWDRAQMKRKQAVDASEAELLLGVMERLPDWAVIVALVGGGQEIYLGEAGLAEWGNALASRERPWRVIASPEVLAGGSSVAGHRLFEGDPPPNVSVRAEADAHLAVGVRSHRAERWAEWVNRLLDLDVEAARVAFPPGAAFPCHFTRDLGQAKAWLRAQKALDPDLRIGLISTSEDLRLRAHGIEASSAFRMDYAFDKWFLALDEDVRASGRLEVAASEFECQGLELDWVCLCWGADLTPTPARNLWEPRKFRGSKWQHVRGDAERRYVTNRYRVLLTRARRGMIIWVPPGDSTDPTRDPDRFDRVASMLYEAGVPKLSEVVA</sequence>
<dbReference type="Proteomes" id="UP000663508">
    <property type="component" value="Chromosome"/>
</dbReference>
<dbReference type="EMBL" id="AP024145">
    <property type="protein sequence ID" value="BCM86309.1"/>
    <property type="molecule type" value="Genomic_DNA"/>
</dbReference>
<name>A0A8H8WXN3_9HYPH</name>
<gene>
    <name evidence="2" type="ORF">mvi_47700</name>
</gene>
<proteinExistence type="predicted"/>
<reference evidence="2" key="1">
    <citation type="submission" date="2020-11" db="EMBL/GenBank/DDBJ databases">
        <title>Complete genome sequence of a novel pathogenic Methylobacterium strain isolated from rice in Vietnam.</title>
        <authorList>
            <person name="Lai K."/>
            <person name="Okazaki S."/>
            <person name="Higashi K."/>
            <person name="Mori H."/>
            <person name="Toyoda A."/>
            <person name="Kurokawa K."/>
        </authorList>
    </citation>
    <scope>NUCLEOTIDE SEQUENCE</scope>
    <source>
        <strain evidence="2">VL1</strain>
    </source>
</reference>
<dbReference type="AlphaFoldDB" id="A0A8H8WXN3"/>
<feature type="domain" description="Schlafen group 3-like DNA/RNA helicase" evidence="1">
    <location>
        <begin position="236"/>
        <end position="626"/>
    </location>
</feature>
<evidence type="ECO:0000313" key="2">
    <source>
        <dbReference type="EMBL" id="BCM86309.1"/>
    </source>
</evidence>
<protein>
    <recommendedName>
        <fullName evidence="1">Schlafen group 3-like DNA/RNA helicase domain-containing protein</fullName>
    </recommendedName>
</protein>
<organism evidence="2 3">
    <name type="scientific">Methylobacterium indicum</name>
    <dbReference type="NCBI Taxonomy" id="1775910"/>
    <lineage>
        <taxon>Bacteria</taxon>
        <taxon>Pseudomonadati</taxon>
        <taxon>Pseudomonadota</taxon>
        <taxon>Alphaproteobacteria</taxon>
        <taxon>Hyphomicrobiales</taxon>
        <taxon>Methylobacteriaceae</taxon>
        <taxon>Methylobacterium</taxon>
    </lineage>
</organism>
<dbReference type="RefSeq" id="WP_207179323.1">
    <property type="nucleotide sequence ID" value="NZ_AP024145.1"/>
</dbReference>
<dbReference type="Pfam" id="PF09848">
    <property type="entry name" value="SLFN-g3_helicase"/>
    <property type="match status" value="1"/>
</dbReference>